<dbReference type="GeneID" id="65537682"/>
<dbReference type="PANTHER" id="PTHR30050:SF4">
    <property type="entry name" value="ATP-BINDING PROTEIN RV3427C IN INSERTION SEQUENCE-RELATED"/>
    <property type="match status" value="1"/>
</dbReference>
<dbReference type="EMBL" id="CP015402">
    <property type="protein sequence ID" value="ANU64742.1"/>
    <property type="molecule type" value="Genomic_DNA"/>
</dbReference>
<dbReference type="EMBL" id="CP015402">
    <property type="protein sequence ID" value="ANU64745.1"/>
    <property type="molecule type" value="Genomic_DNA"/>
</dbReference>
<evidence type="ECO:0000313" key="18">
    <source>
        <dbReference type="EMBL" id="ANU64762.1"/>
    </source>
</evidence>
<dbReference type="EMBL" id="CP015402">
    <property type="protein sequence ID" value="ANU64776.1"/>
    <property type="molecule type" value="Genomic_DNA"/>
</dbReference>
<evidence type="ECO:0000313" key="15">
    <source>
        <dbReference type="EMBL" id="ANU64745.1"/>
    </source>
</evidence>
<evidence type="ECO:0000259" key="4">
    <source>
        <dbReference type="SMART" id="SM00382"/>
    </source>
</evidence>
<evidence type="ECO:0000313" key="23">
    <source>
        <dbReference type="EMBL" id="ANU64782.1"/>
    </source>
</evidence>
<keyword evidence="2" id="KW-0547">Nucleotide-binding</keyword>
<dbReference type="STRING" id="1796646.A4V02_01050"/>
<dbReference type="AlphaFoldDB" id="A0A1B1SCY6"/>
<proteinExistence type="inferred from homology"/>
<dbReference type="SMART" id="SM00382">
    <property type="entry name" value="AAA"/>
    <property type="match status" value="1"/>
</dbReference>
<accession>A0A1Z2XL40</accession>
<dbReference type="KEGG" id="pary:A4V02_06505"/>
<evidence type="ECO:0000313" key="10">
    <source>
        <dbReference type="EMBL" id="ANU64713.1"/>
    </source>
</evidence>
<dbReference type="Proteomes" id="UP000186351">
    <property type="component" value="Chromosome"/>
</dbReference>
<keyword evidence="3" id="KW-0067">ATP-binding</keyword>
<dbReference type="KEGG" id="pary:A4V02_04600"/>
<dbReference type="EMBL" id="CP015402">
    <property type="protein sequence ID" value="ANU64872.1"/>
    <property type="molecule type" value="Genomic_DNA"/>
</dbReference>
<evidence type="ECO:0000313" key="22">
    <source>
        <dbReference type="EMBL" id="ANU64777.1"/>
    </source>
</evidence>
<dbReference type="EMBL" id="CP015402">
    <property type="protein sequence ID" value="ANU64777.1"/>
    <property type="molecule type" value="Genomic_DNA"/>
</dbReference>
<evidence type="ECO:0000313" key="25">
    <source>
        <dbReference type="Proteomes" id="UP000186351"/>
    </source>
</evidence>
<dbReference type="KEGG" id="pary:A4V02_06525"/>
<dbReference type="Gene3D" id="3.40.50.300">
    <property type="entry name" value="P-loop containing nucleotide triphosphate hydrolases"/>
    <property type="match status" value="1"/>
</dbReference>
<evidence type="ECO:0000313" key="8">
    <source>
        <dbReference type="EMBL" id="ANU64699.1"/>
    </source>
</evidence>
<dbReference type="GO" id="GO:0005524">
    <property type="term" value="F:ATP binding"/>
    <property type="evidence" value="ECO:0007669"/>
    <property type="project" value="UniProtKB-KW"/>
</dbReference>
<feature type="domain" description="AAA+ ATPase" evidence="4">
    <location>
        <begin position="108"/>
        <end position="239"/>
    </location>
</feature>
<accession>A0A1B1SCY6</accession>
<dbReference type="KEGG" id="pary:A4V02_06065"/>
<organism evidence="6 25">
    <name type="scientific">Muribaculum intestinale</name>
    <dbReference type="NCBI Taxonomy" id="1796646"/>
    <lineage>
        <taxon>Bacteria</taxon>
        <taxon>Pseudomonadati</taxon>
        <taxon>Bacteroidota</taxon>
        <taxon>Bacteroidia</taxon>
        <taxon>Bacteroidales</taxon>
        <taxon>Muribaculaceae</taxon>
        <taxon>Muribaculum</taxon>
    </lineage>
</organism>
<evidence type="ECO:0000313" key="5">
    <source>
        <dbReference type="EMBL" id="ANU64678.1"/>
    </source>
</evidence>
<dbReference type="EMBL" id="CP015402">
    <property type="protein sequence ID" value="ANU64701.1"/>
    <property type="molecule type" value="Genomic_DNA"/>
</dbReference>
<dbReference type="KEGG" id="pary:A4V02_02335"/>
<dbReference type="KEGG" id="pary:A4V02_01895"/>
<evidence type="ECO:0000313" key="17">
    <source>
        <dbReference type="EMBL" id="ANU64760.1"/>
    </source>
</evidence>
<dbReference type="Pfam" id="PF01695">
    <property type="entry name" value="IstB_IS21"/>
    <property type="match status" value="1"/>
</dbReference>
<dbReference type="KEGG" id="pary:A4V02_04005"/>
<dbReference type="KEGG" id="pary:A4V02_12435"/>
<evidence type="ECO:0000313" key="12">
    <source>
        <dbReference type="EMBL" id="ANU64742.1"/>
    </source>
</evidence>
<dbReference type="KEGG" id="pary:A4V02_05510"/>
<dbReference type="EMBL" id="CP015402">
    <property type="protein sequence ID" value="ANU64695.1"/>
    <property type="molecule type" value="Genomic_DNA"/>
</dbReference>
<dbReference type="EMBL" id="CP015402">
    <property type="protein sequence ID" value="ANU64713.1"/>
    <property type="molecule type" value="Genomic_DNA"/>
</dbReference>
<dbReference type="KEGG" id="pary:A4V02_03910"/>
<dbReference type="KEGG" id="pary:A4V02_03965"/>
<reference evidence="6" key="2">
    <citation type="submission" date="2017-04" db="EMBL/GenBank/DDBJ databases">
        <title>Complete Genome Sequences of Twelve Strains of a Stable Defined Moderately Diverse Mouse Microbiota 2 (sDMDMm2).</title>
        <authorList>
            <person name="Uchimura Y."/>
            <person name="Wyss M."/>
            <person name="Brugiroux S."/>
            <person name="Limenitakis J.P."/>
            <person name="Stecher B."/>
            <person name="McCoy K.D."/>
            <person name="Macpherson A.J."/>
        </authorList>
    </citation>
    <scope>NUCLEOTIDE SEQUENCE</scope>
    <source>
        <strain evidence="6 25">YL27</strain>
    </source>
</reference>
<dbReference type="RefSeq" id="WP_068961956.1">
    <property type="nucleotide sequence ID" value="NZ_CARXPG010000010.1"/>
</dbReference>
<evidence type="ECO:0000256" key="3">
    <source>
        <dbReference type="ARBA" id="ARBA00022840"/>
    </source>
</evidence>
<dbReference type="KEGG" id="pary:A4V02_03770"/>
<evidence type="ECO:0000313" key="16">
    <source>
        <dbReference type="EMBL" id="ANU64750.1"/>
    </source>
</evidence>
<protein>
    <submittedName>
        <fullName evidence="6">AAA family ATPase</fullName>
    </submittedName>
</protein>
<sequence>MTDIHETDRDGLRELIRSCAFDLKLPLVRRDIDLLIQQSADEQWNLWRFTAELLRREKENRSENQRRHRIKNAGFPQLRYLNEIDTDALPADARKALPTLETLDFIKNGRNLILYGNPGTGKTHLATALGIAACNAGHSVLFTSVPRLLTQIRECRNALTLRSLENKFERYDMVICDEFGYVSCDKAGAEMLFNHLSLRTDKKTTVVTTNLAFNRWNEIIDDKVLVTAMVDRLTHKAILLNMTGKSYRMKETQEMMTQQI</sequence>
<dbReference type="SUPFAM" id="SSF52540">
    <property type="entry name" value="P-loop containing nucleoside triphosphate hydrolases"/>
    <property type="match status" value="1"/>
</dbReference>
<evidence type="ECO:0000313" key="14">
    <source>
        <dbReference type="EMBL" id="ANU64744.1"/>
    </source>
</evidence>
<dbReference type="KEGG" id="pary:A4V02_05570"/>
<dbReference type="KEGG" id="pary:A4V02_01950"/>
<evidence type="ECO:0000313" key="13">
    <source>
        <dbReference type="EMBL" id="ANU64743.1"/>
    </source>
</evidence>
<evidence type="ECO:0000313" key="20">
    <source>
        <dbReference type="EMBL" id="ANU64767.1"/>
    </source>
</evidence>
<evidence type="ECO:0000313" key="21">
    <source>
        <dbReference type="EMBL" id="ANU64776.1"/>
    </source>
</evidence>
<dbReference type="EMBL" id="CP015402">
    <property type="protein sequence ID" value="ANU64681.1"/>
    <property type="molecule type" value="Genomic_DNA"/>
</dbReference>
<dbReference type="KEGG" id="pary:A4V02_01620"/>
<dbReference type="EMBL" id="CP015402">
    <property type="protein sequence ID" value="ANU64678.1"/>
    <property type="molecule type" value="Genomic_DNA"/>
</dbReference>
<evidence type="ECO:0000313" key="24">
    <source>
        <dbReference type="EMBL" id="ANU64872.1"/>
    </source>
</evidence>
<evidence type="ECO:0000313" key="7">
    <source>
        <dbReference type="EMBL" id="ANU64695.1"/>
    </source>
</evidence>
<reference evidence="25" key="1">
    <citation type="submission" date="2016-04" db="EMBL/GenBank/DDBJ databases">
        <title>Complete Genome Sequences of Twelve Strains of a Stable Defined Moderately Diverse Mouse Microbiota 2 (sDMDMm2).</title>
        <authorList>
            <person name="Uchimura Y."/>
            <person name="Wyss M."/>
            <person name="Brugiroux S."/>
            <person name="Limenitakis J.P."/>
            <person name="Stecher B."/>
            <person name="McCoy K.D."/>
            <person name="Macpherson A.J."/>
        </authorList>
    </citation>
    <scope>NUCLEOTIDE SEQUENCE [LARGE SCALE GENOMIC DNA]</scope>
    <source>
        <strain evidence="9 25">YL27</strain>
    </source>
</reference>
<dbReference type="KEGG" id="pary:A4V02_05920"/>
<evidence type="ECO:0000313" key="6">
    <source>
        <dbReference type="EMBL" id="ANU64681.1"/>
    </source>
</evidence>
<dbReference type="NCBIfam" id="NF038214">
    <property type="entry name" value="IS21_help_AAA"/>
    <property type="match status" value="1"/>
</dbReference>
<dbReference type="EMBL" id="CP015402">
    <property type="protein sequence ID" value="ANU64765.1"/>
    <property type="molecule type" value="Genomic_DNA"/>
</dbReference>
<keyword evidence="25" id="KW-1185">Reference proteome</keyword>
<evidence type="ECO:0000256" key="1">
    <source>
        <dbReference type="ARBA" id="ARBA00008059"/>
    </source>
</evidence>
<dbReference type="EMBL" id="CP015402">
    <property type="protein sequence ID" value="ANU64782.1"/>
    <property type="molecule type" value="Genomic_DNA"/>
</dbReference>
<dbReference type="InterPro" id="IPR027417">
    <property type="entry name" value="P-loop_NTPase"/>
</dbReference>
<dbReference type="EMBL" id="CP015402">
    <property type="protein sequence ID" value="ANU64743.1"/>
    <property type="molecule type" value="Genomic_DNA"/>
</dbReference>
<evidence type="ECO:0000313" key="11">
    <source>
        <dbReference type="EMBL" id="ANU64732.1"/>
    </source>
</evidence>
<dbReference type="PANTHER" id="PTHR30050">
    <property type="entry name" value="CHROMOSOMAL REPLICATION INITIATOR PROTEIN DNAA"/>
    <property type="match status" value="1"/>
</dbReference>
<dbReference type="EMBL" id="CP015402">
    <property type="protein sequence ID" value="ANU64699.1"/>
    <property type="molecule type" value="Genomic_DNA"/>
</dbReference>
<dbReference type="KEGG" id="pary:A4V02_01145"/>
<dbReference type="EMBL" id="CP015402">
    <property type="protein sequence ID" value="ANU64760.1"/>
    <property type="molecule type" value="Genomic_DNA"/>
</dbReference>
<dbReference type="EMBL" id="CP015402">
    <property type="protein sequence ID" value="ANU64762.1"/>
    <property type="molecule type" value="Genomic_DNA"/>
</dbReference>
<gene>
    <name evidence="5" type="ORF">A4V02_01050</name>
    <name evidence="6" type="ORF">A4V02_01145</name>
    <name evidence="7" type="ORF">A4V02_01620</name>
    <name evidence="8" type="ORF">A4V02_01895</name>
    <name evidence="9" type="ORF">A4V02_01950</name>
    <name evidence="10" type="ORF">A4V02_02335</name>
    <name evidence="11" type="ORF">A4V02_03290</name>
    <name evidence="12" type="ORF">A4V02_03770</name>
    <name evidence="13" type="ORF">A4V02_03910</name>
    <name evidence="14" type="ORF">A4V02_03965</name>
    <name evidence="15" type="ORF">A4V02_04005</name>
    <name evidence="16" type="ORF">A4V02_04600</name>
    <name evidence="17" type="ORF">A4V02_05510</name>
    <name evidence="18" type="ORF">A4V02_05570</name>
    <name evidence="19" type="ORF">A4V02_05920</name>
    <name evidence="20" type="ORF">A4V02_06065</name>
    <name evidence="21" type="ORF">A4V02_06505</name>
    <name evidence="22" type="ORF">A4V02_06525</name>
    <name evidence="23" type="ORF">A4V02_06910</name>
    <name evidence="24" type="ORF">A4V02_12435</name>
</gene>
<dbReference type="PIRSF" id="PIRSF003073">
    <property type="entry name" value="DNAC_TnpB_IstB"/>
    <property type="match status" value="1"/>
</dbReference>
<dbReference type="KEGG" id="pary:A4V02_01050"/>
<dbReference type="InterPro" id="IPR003593">
    <property type="entry name" value="AAA+_ATPase"/>
</dbReference>
<dbReference type="KEGG" id="pary:A4V02_03290"/>
<dbReference type="EMBL" id="CP015402">
    <property type="protein sequence ID" value="ANU64767.1"/>
    <property type="molecule type" value="Genomic_DNA"/>
</dbReference>
<comment type="similarity">
    <text evidence="1">Belongs to the IS21/IS1162 putative ATP-binding protein family.</text>
</comment>
<dbReference type="InterPro" id="IPR002611">
    <property type="entry name" value="IstB_ATP-bd"/>
</dbReference>
<dbReference type="InterPro" id="IPR047661">
    <property type="entry name" value="IstB"/>
</dbReference>
<evidence type="ECO:0000256" key="2">
    <source>
        <dbReference type="ARBA" id="ARBA00022741"/>
    </source>
</evidence>
<dbReference type="InterPro" id="IPR028350">
    <property type="entry name" value="DNAC/IstB-like"/>
</dbReference>
<dbReference type="GO" id="GO:0006260">
    <property type="term" value="P:DNA replication"/>
    <property type="evidence" value="ECO:0007669"/>
    <property type="project" value="TreeGrafter"/>
</dbReference>
<name>A0A1B1SCY6_9BACT</name>
<evidence type="ECO:0000313" key="9">
    <source>
        <dbReference type="EMBL" id="ANU64701.1"/>
    </source>
</evidence>
<dbReference type="EMBL" id="CP015402">
    <property type="protein sequence ID" value="ANU64750.1"/>
    <property type="molecule type" value="Genomic_DNA"/>
</dbReference>
<dbReference type="OrthoDB" id="8064373at2"/>
<dbReference type="KEGG" id="pary:A4V02_06910"/>
<dbReference type="EMBL" id="CP015402">
    <property type="protein sequence ID" value="ANU64744.1"/>
    <property type="molecule type" value="Genomic_DNA"/>
</dbReference>
<dbReference type="CDD" id="cd00009">
    <property type="entry name" value="AAA"/>
    <property type="match status" value="1"/>
</dbReference>
<dbReference type="EMBL" id="CP015402">
    <property type="protein sequence ID" value="ANU64732.1"/>
    <property type="molecule type" value="Genomic_DNA"/>
</dbReference>
<evidence type="ECO:0000313" key="19">
    <source>
        <dbReference type="EMBL" id="ANU64765.1"/>
    </source>
</evidence>